<dbReference type="Gene3D" id="3.30.420.10">
    <property type="entry name" value="Ribonuclease H-like superfamily/Ribonuclease H"/>
    <property type="match status" value="1"/>
</dbReference>
<dbReference type="EMBL" id="JAKMXF010000352">
    <property type="protein sequence ID" value="KAI6646832.1"/>
    <property type="molecule type" value="Genomic_DNA"/>
</dbReference>
<keyword evidence="2" id="KW-1185">Reference proteome</keyword>
<protein>
    <submittedName>
        <fullName evidence="1">Uncharacterized protein</fullName>
    </submittedName>
</protein>
<gene>
    <name evidence="1" type="ORF">LOD99_9161</name>
</gene>
<name>A0AAV7JDF9_9METZ</name>
<proteinExistence type="predicted"/>
<organism evidence="1 2">
    <name type="scientific">Oopsacas minuta</name>
    <dbReference type="NCBI Taxonomy" id="111878"/>
    <lineage>
        <taxon>Eukaryota</taxon>
        <taxon>Metazoa</taxon>
        <taxon>Porifera</taxon>
        <taxon>Hexactinellida</taxon>
        <taxon>Hexasterophora</taxon>
        <taxon>Lyssacinosida</taxon>
        <taxon>Leucopsacidae</taxon>
        <taxon>Oopsacas</taxon>
    </lineage>
</organism>
<comment type="caution">
    <text evidence="1">The sequence shown here is derived from an EMBL/GenBank/DDBJ whole genome shotgun (WGS) entry which is preliminary data.</text>
</comment>
<sequence length="143" mass="16325">MCSILESKACSEPHKSLENLRGALTREWDRIPEEQVRPSVESFVGRLKSCVKAKGTCSLWWHMLHMILCSPELMDELEEECVRAKRRYTLELSSSQHHILFLLVRHILALRASSSLGRSHIQSVPHCRFFTPLPSKGRSSSVA</sequence>
<evidence type="ECO:0000313" key="2">
    <source>
        <dbReference type="Proteomes" id="UP001165289"/>
    </source>
</evidence>
<reference evidence="1 2" key="1">
    <citation type="journal article" date="2023" name="BMC Biol.">
        <title>The compact genome of the sponge Oopsacas minuta (Hexactinellida) is lacking key metazoan core genes.</title>
        <authorList>
            <person name="Santini S."/>
            <person name="Schenkelaars Q."/>
            <person name="Jourda C."/>
            <person name="Duchesne M."/>
            <person name="Belahbib H."/>
            <person name="Rocher C."/>
            <person name="Selva M."/>
            <person name="Riesgo A."/>
            <person name="Vervoort M."/>
            <person name="Leys S.P."/>
            <person name="Kodjabachian L."/>
            <person name="Le Bivic A."/>
            <person name="Borchiellini C."/>
            <person name="Claverie J.M."/>
            <person name="Renard E."/>
        </authorList>
    </citation>
    <scope>NUCLEOTIDE SEQUENCE [LARGE SCALE GENOMIC DNA]</scope>
    <source>
        <strain evidence="1">SPO-2</strain>
    </source>
</reference>
<dbReference type="Proteomes" id="UP001165289">
    <property type="component" value="Unassembled WGS sequence"/>
</dbReference>
<dbReference type="GO" id="GO:0003676">
    <property type="term" value="F:nucleic acid binding"/>
    <property type="evidence" value="ECO:0007669"/>
    <property type="project" value="InterPro"/>
</dbReference>
<evidence type="ECO:0000313" key="1">
    <source>
        <dbReference type="EMBL" id="KAI6646832.1"/>
    </source>
</evidence>
<dbReference type="AlphaFoldDB" id="A0AAV7JDF9"/>
<accession>A0AAV7JDF9</accession>
<dbReference type="InterPro" id="IPR036397">
    <property type="entry name" value="RNaseH_sf"/>
</dbReference>